<dbReference type="Proteomes" id="UP000598971">
    <property type="component" value="Unassembled WGS sequence"/>
</dbReference>
<sequence>MNQVKVTIFEDNKHLRESLFYLINGTEGFTCAGAYPDCNDLLFQLKKSLPNVVLMDIEMPGINGIEAVKLIKQHFPAIQVLMQTVFHDDNNIFNAICAGASGYILKTTSPAGYVEAIKDVYNGGSPMTGSIARRVLELFQRNISPAASTDYQLTPKEKEILQQLVKGKSFKMIADAIGSTYETVRTHMKNIYAKLHVNSNTEAVSKVLHEKIV</sequence>
<evidence type="ECO:0000313" key="7">
    <source>
        <dbReference type="Proteomes" id="UP000598971"/>
    </source>
</evidence>
<dbReference type="GO" id="GO:0000160">
    <property type="term" value="P:phosphorelay signal transduction system"/>
    <property type="evidence" value="ECO:0007669"/>
    <property type="project" value="InterPro"/>
</dbReference>
<name>A0A8J8FCT9_9BACT</name>
<dbReference type="Gene3D" id="3.40.50.2300">
    <property type="match status" value="1"/>
</dbReference>
<dbReference type="PROSITE" id="PS50043">
    <property type="entry name" value="HTH_LUXR_2"/>
    <property type="match status" value="1"/>
</dbReference>
<dbReference type="SMART" id="SM00421">
    <property type="entry name" value="HTH_LUXR"/>
    <property type="match status" value="1"/>
</dbReference>
<evidence type="ECO:0000256" key="2">
    <source>
        <dbReference type="ARBA" id="ARBA00023125"/>
    </source>
</evidence>
<dbReference type="EMBL" id="WHPF01000005">
    <property type="protein sequence ID" value="NNV55390.1"/>
    <property type="molecule type" value="Genomic_DNA"/>
</dbReference>
<gene>
    <name evidence="6" type="ORF">GD597_07970</name>
</gene>
<protein>
    <submittedName>
        <fullName evidence="6">Response regulator</fullName>
    </submittedName>
</protein>
<dbReference type="GO" id="GO:0003677">
    <property type="term" value="F:DNA binding"/>
    <property type="evidence" value="ECO:0007669"/>
    <property type="project" value="UniProtKB-KW"/>
</dbReference>
<dbReference type="PANTHER" id="PTHR43214:SF43">
    <property type="entry name" value="TWO-COMPONENT RESPONSE REGULATOR"/>
    <property type="match status" value="1"/>
</dbReference>
<dbReference type="SUPFAM" id="SSF52172">
    <property type="entry name" value="CheY-like"/>
    <property type="match status" value="1"/>
</dbReference>
<keyword evidence="2" id="KW-0238">DNA-binding</keyword>
<dbReference type="SUPFAM" id="SSF46894">
    <property type="entry name" value="C-terminal effector domain of the bipartite response regulators"/>
    <property type="match status" value="1"/>
</dbReference>
<keyword evidence="7" id="KW-1185">Reference proteome</keyword>
<feature type="domain" description="HTH luxR-type" evidence="4">
    <location>
        <begin position="146"/>
        <end position="211"/>
    </location>
</feature>
<organism evidence="6 7">
    <name type="scientific">Limnovirga soli</name>
    <dbReference type="NCBI Taxonomy" id="2656915"/>
    <lineage>
        <taxon>Bacteria</taxon>
        <taxon>Pseudomonadati</taxon>
        <taxon>Bacteroidota</taxon>
        <taxon>Chitinophagia</taxon>
        <taxon>Chitinophagales</taxon>
        <taxon>Chitinophagaceae</taxon>
        <taxon>Limnovirga</taxon>
    </lineage>
</organism>
<proteinExistence type="predicted"/>
<dbReference type="Pfam" id="PF00072">
    <property type="entry name" value="Response_reg"/>
    <property type="match status" value="1"/>
</dbReference>
<dbReference type="InterPro" id="IPR058245">
    <property type="entry name" value="NreC/VraR/RcsB-like_REC"/>
</dbReference>
<dbReference type="Pfam" id="PF00196">
    <property type="entry name" value="GerE"/>
    <property type="match status" value="1"/>
</dbReference>
<evidence type="ECO:0000259" key="5">
    <source>
        <dbReference type="PROSITE" id="PS50110"/>
    </source>
</evidence>
<evidence type="ECO:0000313" key="6">
    <source>
        <dbReference type="EMBL" id="NNV55390.1"/>
    </source>
</evidence>
<dbReference type="RefSeq" id="WP_171607321.1">
    <property type="nucleotide sequence ID" value="NZ_WHPF01000005.1"/>
</dbReference>
<comment type="caution">
    <text evidence="6">The sequence shown here is derived from an EMBL/GenBank/DDBJ whole genome shotgun (WGS) entry which is preliminary data.</text>
</comment>
<evidence type="ECO:0000259" key="4">
    <source>
        <dbReference type="PROSITE" id="PS50043"/>
    </source>
</evidence>
<evidence type="ECO:0000256" key="3">
    <source>
        <dbReference type="PROSITE-ProRule" id="PRU00169"/>
    </source>
</evidence>
<reference evidence="6" key="1">
    <citation type="submission" date="2019-10" db="EMBL/GenBank/DDBJ databases">
        <title>Draft genome sequence of Panacibacter sp. KCS-6.</title>
        <authorList>
            <person name="Yim K.J."/>
        </authorList>
    </citation>
    <scope>NUCLEOTIDE SEQUENCE</scope>
    <source>
        <strain evidence="6">KCS-6</strain>
    </source>
</reference>
<dbReference type="InterPro" id="IPR039420">
    <property type="entry name" value="WalR-like"/>
</dbReference>
<accession>A0A8J8FCT9</accession>
<feature type="modified residue" description="4-aspartylphosphate" evidence="3">
    <location>
        <position position="56"/>
    </location>
</feature>
<dbReference type="CDD" id="cd06170">
    <property type="entry name" value="LuxR_C_like"/>
    <property type="match status" value="1"/>
</dbReference>
<dbReference type="AlphaFoldDB" id="A0A8J8FCT9"/>
<dbReference type="PANTHER" id="PTHR43214">
    <property type="entry name" value="TWO-COMPONENT RESPONSE REGULATOR"/>
    <property type="match status" value="1"/>
</dbReference>
<dbReference type="InterPro" id="IPR001789">
    <property type="entry name" value="Sig_transdc_resp-reg_receiver"/>
</dbReference>
<evidence type="ECO:0000256" key="1">
    <source>
        <dbReference type="ARBA" id="ARBA00022553"/>
    </source>
</evidence>
<dbReference type="CDD" id="cd17535">
    <property type="entry name" value="REC_NarL-like"/>
    <property type="match status" value="1"/>
</dbReference>
<dbReference type="GO" id="GO:0006355">
    <property type="term" value="P:regulation of DNA-templated transcription"/>
    <property type="evidence" value="ECO:0007669"/>
    <property type="project" value="InterPro"/>
</dbReference>
<keyword evidence="1 3" id="KW-0597">Phosphoprotein</keyword>
<feature type="domain" description="Response regulatory" evidence="5">
    <location>
        <begin position="5"/>
        <end position="121"/>
    </location>
</feature>
<dbReference type="PROSITE" id="PS50110">
    <property type="entry name" value="RESPONSE_REGULATORY"/>
    <property type="match status" value="1"/>
</dbReference>
<dbReference type="InterPro" id="IPR011006">
    <property type="entry name" value="CheY-like_superfamily"/>
</dbReference>
<dbReference type="SMART" id="SM00448">
    <property type="entry name" value="REC"/>
    <property type="match status" value="1"/>
</dbReference>
<dbReference type="InterPro" id="IPR000792">
    <property type="entry name" value="Tscrpt_reg_LuxR_C"/>
</dbReference>
<dbReference type="PRINTS" id="PR00038">
    <property type="entry name" value="HTHLUXR"/>
</dbReference>
<dbReference type="InterPro" id="IPR016032">
    <property type="entry name" value="Sig_transdc_resp-reg_C-effctor"/>
</dbReference>